<organism evidence="1 2">
    <name type="scientific">Pristionchus mayeri</name>
    <dbReference type="NCBI Taxonomy" id="1317129"/>
    <lineage>
        <taxon>Eukaryota</taxon>
        <taxon>Metazoa</taxon>
        <taxon>Ecdysozoa</taxon>
        <taxon>Nematoda</taxon>
        <taxon>Chromadorea</taxon>
        <taxon>Rhabditida</taxon>
        <taxon>Rhabditina</taxon>
        <taxon>Diplogasteromorpha</taxon>
        <taxon>Diplogasteroidea</taxon>
        <taxon>Neodiplogasteridae</taxon>
        <taxon>Pristionchus</taxon>
    </lineage>
</organism>
<gene>
    <name evidence="1" type="ORF">PMAYCL1PPCAC_07700</name>
</gene>
<name>A0AAN5CB36_9BILA</name>
<protein>
    <submittedName>
        <fullName evidence="1">Uncharacterized protein</fullName>
    </submittedName>
</protein>
<dbReference type="EMBL" id="BTRK01000002">
    <property type="protein sequence ID" value="GMR37505.1"/>
    <property type="molecule type" value="Genomic_DNA"/>
</dbReference>
<comment type="caution">
    <text evidence="1">The sequence shown here is derived from an EMBL/GenBank/DDBJ whole genome shotgun (WGS) entry which is preliminary data.</text>
</comment>
<keyword evidence="2" id="KW-1185">Reference proteome</keyword>
<dbReference type="Proteomes" id="UP001328107">
    <property type="component" value="Unassembled WGS sequence"/>
</dbReference>
<sequence>MKLTKGDEKSVRTLTRVGEKAIQAMMSISKEHIEYSLKLSRVQIDNQLNHSPFPCILSIATPPLTELVDFTRKPLFEMNLVQRNQMHSLVPEIDLLTTSTHPIALKIDLG</sequence>
<proteinExistence type="predicted"/>
<accession>A0AAN5CB36</accession>
<evidence type="ECO:0000313" key="2">
    <source>
        <dbReference type="Proteomes" id="UP001328107"/>
    </source>
</evidence>
<reference evidence="2" key="1">
    <citation type="submission" date="2022-10" db="EMBL/GenBank/DDBJ databases">
        <title>Genome assembly of Pristionchus species.</title>
        <authorList>
            <person name="Yoshida K."/>
            <person name="Sommer R.J."/>
        </authorList>
    </citation>
    <scope>NUCLEOTIDE SEQUENCE [LARGE SCALE GENOMIC DNA]</scope>
    <source>
        <strain evidence="2">RS5460</strain>
    </source>
</reference>
<evidence type="ECO:0000313" key="1">
    <source>
        <dbReference type="EMBL" id="GMR37505.1"/>
    </source>
</evidence>
<dbReference type="AlphaFoldDB" id="A0AAN5CB36"/>
<feature type="non-terminal residue" evidence="1">
    <location>
        <position position="110"/>
    </location>
</feature>